<feature type="non-terminal residue" evidence="4">
    <location>
        <position position="57"/>
    </location>
</feature>
<protein>
    <submittedName>
        <fullName evidence="4">Helix-turn-helix transcriptional regulator</fullName>
    </submittedName>
</protein>
<dbReference type="EMBL" id="JAANNP010000014">
    <property type="protein sequence ID" value="NHC15043.1"/>
    <property type="molecule type" value="Genomic_DNA"/>
</dbReference>
<evidence type="ECO:0000313" key="4">
    <source>
        <dbReference type="EMBL" id="NHC15043.1"/>
    </source>
</evidence>
<evidence type="ECO:0000259" key="3">
    <source>
        <dbReference type="PROSITE" id="PS01124"/>
    </source>
</evidence>
<comment type="caution">
    <text evidence="4">The sequence shown here is derived from an EMBL/GenBank/DDBJ whole genome shotgun (WGS) entry which is preliminary data.</text>
</comment>
<accession>A0ABX0GVS6</accession>
<feature type="domain" description="HTH araC/xylS-type" evidence="3">
    <location>
        <begin position="6"/>
        <end position="50"/>
    </location>
</feature>
<sequence length="57" mass="6475">MIAALNRLVDLVEEHLVDEVDVDGWANQLGTTEHHLRRMFASLAGMPLSERGCQWSR</sequence>
<evidence type="ECO:0000256" key="2">
    <source>
        <dbReference type="ARBA" id="ARBA00023163"/>
    </source>
</evidence>
<evidence type="ECO:0000256" key="1">
    <source>
        <dbReference type="ARBA" id="ARBA00023015"/>
    </source>
</evidence>
<organism evidence="4 5">
    <name type="scientific">Motilibacter deserti</name>
    <dbReference type="NCBI Taxonomy" id="2714956"/>
    <lineage>
        <taxon>Bacteria</taxon>
        <taxon>Bacillati</taxon>
        <taxon>Actinomycetota</taxon>
        <taxon>Actinomycetes</taxon>
        <taxon>Motilibacterales</taxon>
        <taxon>Motilibacteraceae</taxon>
        <taxon>Motilibacter</taxon>
    </lineage>
</organism>
<dbReference type="Gene3D" id="1.10.10.60">
    <property type="entry name" value="Homeodomain-like"/>
    <property type="match status" value="1"/>
</dbReference>
<keyword evidence="5" id="KW-1185">Reference proteome</keyword>
<gene>
    <name evidence="4" type="ORF">G9H71_14735</name>
</gene>
<dbReference type="InterPro" id="IPR018060">
    <property type="entry name" value="HTH_AraC"/>
</dbReference>
<dbReference type="Proteomes" id="UP000800981">
    <property type="component" value="Unassembled WGS sequence"/>
</dbReference>
<dbReference type="SUPFAM" id="SSF46689">
    <property type="entry name" value="Homeodomain-like"/>
    <property type="match status" value="1"/>
</dbReference>
<evidence type="ECO:0000313" key="5">
    <source>
        <dbReference type="Proteomes" id="UP000800981"/>
    </source>
</evidence>
<keyword evidence="2" id="KW-0804">Transcription</keyword>
<dbReference type="PROSITE" id="PS01124">
    <property type="entry name" value="HTH_ARAC_FAMILY_2"/>
    <property type="match status" value="1"/>
</dbReference>
<dbReference type="InterPro" id="IPR009057">
    <property type="entry name" value="Homeodomain-like_sf"/>
</dbReference>
<reference evidence="4 5" key="1">
    <citation type="submission" date="2020-03" db="EMBL/GenBank/DDBJ databases">
        <title>Two novel Motilibacter sp.</title>
        <authorList>
            <person name="Liu S."/>
        </authorList>
    </citation>
    <scope>NUCLEOTIDE SEQUENCE [LARGE SCALE GENOMIC DNA]</scope>
    <source>
        <strain evidence="4 5">E257</strain>
    </source>
</reference>
<keyword evidence="1" id="KW-0805">Transcription regulation</keyword>
<proteinExistence type="predicted"/>
<name>A0ABX0GVS6_9ACTN</name>